<protein>
    <submittedName>
        <fullName evidence="1">Uncharacterized protein</fullName>
    </submittedName>
</protein>
<proteinExistence type="predicted"/>
<evidence type="ECO:0000313" key="1">
    <source>
        <dbReference type="EMBL" id="ELA47043.1"/>
    </source>
</evidence>
<evidence type="ECO:0000313" key="2">
    <source>
        <dbReference type="Proteomes" id="UP000011081"/>
    </source>
</evidence>
<dbReference type="Proteomes" id="UP000011081">
    <property type="component" value="Unassembled WGS sequence"/>
</dbReference>
<reference evidence="2" key="1">
    <citation type="submission" date="2011-03" db="EMBL/GenBank/DDBJ databases">
        <title>The genome sequence of Vavraia culicis strain floridensis.</title>
        <authorList>
            <consortium name="The Broad Institute Genome Sequencing Platform"/>
            <person name="Cuomo C."/>
            <person name="Becnel J."/>
            <person name="Sanscrainte N."/>
            <person name="Young S.K."/>
            <person name="Zeng Q."/>
            <person name="Gargeya S."/>
            <person name="Fitzgerald M."/>
            <person name="Haas B."/>
            <person name="Abouelleil A."/>
            <person name="Alvarado L."/>
            <person name="Arachchi H.M."/>
            <person name="Berlin A."/>
            <person name="Chapman S.B."/>
            <person name="Gearin G."/>
            <person name="Goldberg J."/>
            <person name="Griggs A."/>
            <person name="Gujja S."/>
            <person name="Hansen M."/>
            <person name="Heiman D."/>
            <person name="Howarth C."/>
            <person name="Larimer J."/>
            <person name="Lui A."/>
            <person name="MacDonald P.J.P."/>
            <person name="McCowen C."/>
            <person name="Montmayeur A."/>
            <person name="Murphy C."/>
            <person name="Neiman D."/>
            <person name="Pearson M."/>
            <person name="Priest M."/>
            <person name="Roberts A."/>
            <person name="Saif S."/>
            <person name="Shea T."/>
            <person name="Sisk P."/>
            <person name="Stolte C."/>
            <person name="Sykes S."/>
            <person name="Wortman J."/>
            <person name="Nusbaum C."/>
            <person name="Birren B."/>
        </authorList>
    </citation>
    <scope>NUCLEOTIDE SEQUENCE [LARGE SCALE GENOMIC DNA]</scope>
    <source>
        <strain evidence="2">floridensis</strain>
    </source>
</reference>
<dbReference type="OMA" id="NAEYCAF"/>
<sequence length="304" mass="35703">MFILNNLSCVKPLTVKKINQRYILELDDPPIVQHANERPTEDKILLVDTDEKHDLKNIRNAEYCAFFDLTTKIVQEDTGDIKSLSYDELSILHGSKYARKAINKRDVLENDINVDRINFEKYAGSEQIVPTFNTNAKNAKSIYKLSIMFDKKLVREVNHLELNCKSIRIVDYKYRDSFKAHFIILDTILYVLEKNYVPERLPYGDIMYDVLNTVLSTREQNANIERNKYRRYGNNERYKFIAMACVILLIIHRYEIDISNMPNFGISDAEITKIMRLLGCKCDKDKFKLARVPETKIRARRGFR</sequence>
<gene>
    <name evidence="1" type="ORF">VCUG_01488</name>
</gene>
<organism evidence="1 2">
    <name type="scientific">Vavraia culicis (isolate floridensis)</name>
    <name type="common">Microsporidian parasite</name>
    <dbReference type="NCBI Taxonomy" id="948595"/>
    <lineage>
        <taxon>Eukaryota</taxon>
        <taxon>Fungi</taxon>
        <taxon>Fungi incertae sedis</taxon>
        <taxon>Microsporidia</taxon>
        <taxon>Pleistophoridae</taxon>
        <taxon>Vavraia</taxon>
    </lineage>
</organism>
<dbReference type="VEuPathDB" id="MicrosporidiaDB:VCUG_01488"/>
<name>L2GUR1_VAVCU</name>
<accession>L2GUR1</accession>
<dbReference type="InParanoid" id="L2GUR1"/>
<dbReference type="GeneID" id="19879366"/>
<dbReference type="EMBL" id="GL877426">
    <property type="protein sequence ID" value="ELA47043.1"/>
    <property type="molecule type" value="Genomic_DNA"/>
</dbReference>
<dbReference type="RefSeq" id="XP_008074507.1">
    <property type="nucleotide sequence ID" value="XM_008076316.1"/>
</dbReference>
<dbReference type="HOGENOM" id="CLU_915855_0_0_1"/>
<keyword evidence="2" id="KW-1185">Reference proteome</keyword>
<dbReference type="AlphaFoldDB" id="L2GUR1"/>
<dbReference type="OrthoDB" id="2191917at2759"/>